<keyword evidence="2" id="KW-0808">Transferase</keyword>
<evidence type="ECO:0000259" key="1">
    <source>
        <dbReference type="Pfam" id="PF00534"/>
    </source>
</evidence>
<dbReference type="RefSeq" id="WP_322345589.1">
    <property type="nucleotide sequence ID" value="NZ_CP129968.2"/>
</dbReference>
<dbReference type="KEGG" id="marp:QYS47_00840"/>
<dbReference type="GO" id="GO:0016757">
    <property type="term" value="F:glycosyltransferase activity"/>
    <property type="evidence" value="ECO:0007669"/>
    <property type="project" value="UniProtKB-KW"/>
</dbReference>
<dbReference type="AlphaFoldDB" id="A0AA49JCY6"/>
<dbReference type="Pfam" id="PF00534">
    <property type="entry name" value="Glycos_transf_1"/>
    <property type="match status" value="1"/>
</dbReference>
<dbReference type="Proteomes" id="UP001232019">
    <property type="component" value="Chromosome"/>
</dbReference>
<accession>A0AA49JCY6</accession>
<sequence length="376" mass="43490">MDDKIKILIVSVLKPADDVRSYHKIGKSLAQTNKYEVNIIGFDSKMKAKEKNISLHPLFKFKRNSISRLFAPIKVLKKYIELKPKLIIVNTPELLPVMMIIKILFGTKIIYDVQENYQLNVKYSTLYSAIKKRLISTYLSTIENLSKYFTSGYLLAEEVYEKQLEFIDNQNYITVLNKSILPVKTEYKPIHIIPNHPINLVISGTLGREYGTLEGIEYCKYLNKNSYNVTLDIIGYSADNQYLEKIQNSIKNLSFINDRIENKPIPQQDIIEVSKKADMALLPYQLNPNLKDRFPTKIYDCIALGIPMIIPKNANWANFLSQYPASVSIDFNSPTKNELKDQLDKKSFYVQAPGKEIEWIIEEKKLVNFIEKIITK</sequence>
<dbReference type="Gene3D" id="3.40.50.2000">
    <property type="entry name" value="Glycogen Phosphorylase B"/>
    <property type="match status" value="1"/>
</dbReference>
<proteinExistence type="predicted"/>
<evidence type="ECO:0000313" key="2">
    <source>
        <dbReference type="EMBL" id="WKK80987.2"/>
    </source>
</evidence>
<dbReference type="InterPro" id="IPR001296">
    <property type="entry name" value="Glyco_trans_1"/>
</dbReference>
<dbReference type="EC" id="2.4.-.-" evidence="2"/>
<dbReference type="SUPFAM" id="SSF53756">
    <property type="entry name" value="UDP-Glycosyltransferase/glycogen phosphorylase"/>
    <property type="match status" value="1"/>
</dbReference>
<feature type="domain" description="Glycosyl transferase family 1" evidence="1">
    <location>
        <begin position="184"/>
        <end position="312"/>
    </location>
</feature>
<dbReference type="EMBL" id="CP129968">
    <property type="protein sequence ID" value="WKK80987.2"/>
    <property type="molecule type" value="Genomic_DNA"/>
</dbReference>
<gene>
    <name evidence="2" type="ORF">QYS47_00840</name>
</gene>
<protein>
    <submittedName>
        <fullName evidence="2">Glycosyltransferase</fullName>
        <ecNumber evidence="2">2.4.-.-</ecNumber>
    </submittedName>
</protein>
<keyword evidence="2" id="KW-0328">Glycosyltransferase</keyword>
<reference evidence="2" key="1">
    <citation type="submission" date="2023-08" db="EMBL/GenBank/DDBJ databases">
        <title>Comparative genomics and taxonomic characterization of three novel marine species of genus Marivirga.</title>
        <authorList>
            <person name="Muhammad N."/>
            <person name="Kim S.-G."/>
        </authorList>
    </citation>
    <scope>NUCLEOTIDE SEQUENCE</scope>
    <source>
        <strain evidence="2">BKB1-2</strain>
    </source>
</reference>
<organism evidence="2">
    <name type="scientific">Marivirga arenosa</name>
    <dbReference type="NCBI Taxonomy" id="3059076"/>
    <lineage>
        <taxon>Bacteria</taxon>
        <taxon>Pseudomonadati</taxon>
        <taxon>Bacteroidota</taxon>
        <taxon>Cytophagia</taxon>
        <taxon>Cytophagales</taxon>
        <taxon>Marivirgaceae</taxon>
        <taxon>Marivirga</taxon>
    </lineage>
</organism>
<name>A0AA49JCY6_9BACT</name>